<dbReference type="AlphaFoldDB" id="A0A811K8J8"/>
<comment type="caution">
    <text evidence="16">The sequence shown here is derived from an EMBL/GenBank/DDBJ whole genome shotgun (WGS) entry which is preliminary data.</text>
</comment>
<dbReference type="InterPro" id="IPR015424">
    <property type="entry name" value="PyrdxlP-dep_Trfase"/>
</dbReference>
<organism evidence="16 17">
    <name type="scientific">Bursaphelenchus okinawaensis</name>
    <dbReference type="NCBI Taxonomy" id="465554"/>
    <lineage>
        <taxon>Eukaryota</taxon>
        <taxon>Metazoa</taxon>
        <taxon>Ecdysozoa</taxon>
        <taxon>Nematoda</taxon>
        <taxon>Chromadorea</taxon>
        <taxon>Rhabditida</taxon>
        <taxon>Tylenchina</taxon>
        <taxon>Tylenchomorpha</taxon>
        <taxon>Aphelenchoidea</taxon>
        <taxon>Aphelenchoididae</taxon>
        <taxon>Bursaphelenchus</taxon>
    </lineage>
</organism>
<name>A0A811K8J8_9BILA</name>
<gene>
    <name evidence="16" type="ORF">BOKJ2_LOCUS4023</name>
</gene>
<dbReference type="Gene3D" id="3.40.640.10">
    <property type="entry name" value="Type I PLP-dependent aspartate aminotransferase-like (Major domain)"/>
    <property type="match status" value="1"/>
</dbReference>
<dbReference type="EMBL" id="CAJFCW020000002">
    <property type="protein sequence ID" value="CAG9095025.1"/>
    <property type="molecule type" value="Genomic_DNA"/>
</dbReference>
<dbReference type="InterPro" id="IPR050087">
    <property type="entry name" value="AON_synthase_class-II"/>
</dbReference>
<feature type="domain" description="Aminotransferase class I/classII large" evidence="15">
    <location>
        <begin position="93"/>
        <end position="277"/>
    </location>
</feature>
<dbReference type="EC" id="2.3.1.50" evidence="5"/>
<evidence type="ECO:0000256" key="10">
    <source>
        <dbReference type="ARBA" id="ARBA00023315"/>
    </source>
</evidence>
<comment type="pathway">
    <text evidence="3">Sphingolipid metabolism.</text>
</comment>
<dbReference type="Proteomes" id="UP000614601">
    <property type="component" value="Unassembled WGS sequence"/>
</dbReference>
<keyword evidence="7" id="KW-0663">Pyridoxal phosphate</keyword>
<dbReference type="GO" id="GO:0046512">
    <property type="term" value="P:sphingosine biosynthetic process"/>
    <property type="evidence" value="ECO:0007669"/>
    <property type="project" value="TreeGrafter"/>
</dbReference>
<evidence type="ECO:0000256" key="11">
    <source>
        <dbReference type="ARBA" id="ARBA00041066"/>
    </source>
</evidence>
<evidence type="ECO:0000256" key="1">
    <source>
        <dbReference type="ARBA" id="ARBA00001933"/>
    </source>
</evidence>
<keyword evidence="17" id="KW-1185">Reference proteome</keyword>
<evidence type="ECO:0000256" key="3">
    <source>
        <dbReference type="ARBA" id="ARBA00004991"/>
    </source>
</evidence>
<keyword evidence="6" id="KW-0808">Transferase</keyword>
<evidence type="ECO:0000256" key="5">
    <source>
        <dbReference type="ARBA" id="ARBA00013220"/>
    </source>
</evidence>
<evidence type="ECO:0000256" key="13">
    <source>
        <dbReference type="ARBA" id="ARBA00042649"/>
    </source>
</evidence>
<comment type="similarity">
    <text evidence="4">Belongs to the class-II pyridoxal-phosphate-dependent aminotransferase family.</text>
</comment>
<evidence type="ECO:0000313" key="16">
    <source>
        <dbReference type="EMBL" id="CAD5212078.1"/>
    </source>
</evidence>
<dbReference type="SUPFAM" id="SSF53383">
    <property type="entry name" value="PLP-dependent transferases"/>
    <property type="match status" value="1"/>
</dbReference>
<keyword evidence="10" id="KW-0012">Acyltransferase</keyword>
<keyword evidence="8" id="KW-0746">Sphingolipid metabolism</keyword>
<evidence type="ECO:0000256" key="9">
    <source>
        <dbReference type="ARBA" id="ARBA00023098"/>
    </source>
</evidence>
<dbReference type="InterPro" id="IPR004839">
    <property type="entry name" value="Aminotransferase_I/II_large"/>
</dbReference>
<evidence type="ECO:0000259" key="15">
    <source>
        <dbReference type="Pfam" id="PF00155"/>
    </source>
</evidence>
<evidence type="ECO:0000256" key="12">
    <source>
        <dbReference type="ARBA" id="ARBA00041765"/>
    </source>
</evidence>
<proteinExistence type="inferred from homology"/>
<reference evidence="16" key="1">
    <citation type="submission" date="2020-09" db="EMBL/GenBank/DDBJ databases">
        <authorList>
            <person name="Kikuchi T."/>
        </authorList>
    </citation>
    <scope>NUCLEOTIDE SEQUENCE</scope>
    <source>
        <strain evidence="16">SH1</strain>
    </source>
</reference>
<dbReference type="PANTHER" id="PTHR13693:SF2">
    <property type="entry name" value="SERINE PALMITOYLTRANSFERASE 1"/>
    <property type="match status" value="1"/>
</dbReference>
<dbReference type="PANTHER" id="PTHR13693">
    <property type="entry name" value="CLASS II AMINOTRANSFERASE/8-AMINO-7-OXONONANOATE SYNTHASE"/>
    <property type="match status" value="1"/>
</dbReference>
<dbReference type="GO" id="GO:0016020">
    <property type="term" value="C:membrane"/>
    <property type="evidence" value="ECO:0007669"/>
    <property type="project" value="GOC"/>
</dbReference>
<evidence type="ECO:0000256" key="7">
    <source>
        <dbReference type="ARBA" id="ARBA00022898"/>
    </source>
</evidence>
<evidence type="ECO:0000313" key="17">
    <source>
        <dbReference type="Proteomes" id="UP000614601"/>
    </source>
</evidence>
<keyword evidence="14" id="KW-1133">Transmembrane helix</keyword>
<dbReference type="GO" id="GO:0046513">
    <property type="term" value="P:ceramide biosynthetic process"/>
    <property type="evidence" value="ECO:0007669"/>
    <property type="project" value="TreeGrafter"/>
</dbReference>
<dbReference type="EMBL" id="CAJFDH010000002">
    <property type="protein sequence ID" value="CAD5212078.1"/>
    <property type="molecule type" value="Genomic_DNA"/>
</dbReference>
<keyword evidence="14" id="KW-0472">Membrane</keyword>
<dbReference type="Proteomes" id="UP000783686">
    <property type="component" value="Unassembled WGS sequence"/>
</dbReference>
<dbReference type="GO" id="GO:0005783">
    <property type="term" value="C:endoplasmic reticulum"/>
    <property type="evidence" value="ECO:0007669"/>
    <property type="project" value="TreeGrafter"/>
</dbReference>
<feature type="transmembrane region" description="Helical" evidence="14">
    <location>
        <begin position="15"/>
        <end position="34"/>
    </location>
</feature>
<keyword evidence="14" id="KW-0812">Transmembrane</keyword>
<evidence type="ECO:0000256" key="4">
    <source>
        <dbReference type="ARBA" id="ARBA00008392"/>
    </source>
</evidence>
<sequence length="285" mass="32422">MEAFDYVYEAVTGNAVHLMLEGVFVAVVVYMAVFRKKKSKDDGNLLSEEEQDRIISEWTPKPLVSDTQYEPKDRLSDKIEGKVGKYVKIEGKDYVNMATNNFLNFVGDKRIEDAAKKAIKQYGVGSCGPRSFYGTVDIHLEAEKKIAEFMECEEAVLYSFGFATVASAIPAYSKRGDIIYADKACNFAIQKALQASRSKIEWFEHNDMDDLERLLKEQKVKDEKNPKASQEIRKFIVVEGLYAKTADLCPLPRIMELKWRYKVRVFMDESLSFGVLGSRGRGKLV</sequence>
<evidence type="ECO:0000256" key="6">
    <source>
        <dbReference type="ARBA" id="ARBA00022679"/>
    </source>
</evidence>
<protein>
    <recommendedName>
        <fullName evidence="11">Serine palmitoyltransferase 1</fullName>
        <ecNumber evidence="5">2.3.1.50</ecNumber>
    </recommendedName>
    <alternativeName>
        <fullName evidence="12">Long chain base biosynthesis protein 1</fullName>
    </alternativeName>
    <alternativeName>
        <fullName evidence="13">Serine-palmitoyl-CoA transferase 1</fullName>
    </alternativeName>
</protein>
<comment type="pathway">
    <text evidence="2">Lipid metabolism; sphingolipid metabolism.</text>
</comment>
<dbReference type="Pfam" id="PF00155">
    <property type="entry name" value="Aminotran_1_2"/>
    <property type="match status" value="1"/>
</dbReference>
<dbReference type="InterPro" id="IPR015421">
    <property type="entry name" value="PyrdxlP-dep_Trfase_major"/>
</dbReference>
<comment type="cofactor">
    <cofactor evidence="1">
        <name>pyridoxal 5'-phosphate</name>
        <dbReference type="ChEBI" id="CHEBI:597326"/>
    </cofactor>
</comment>
<evidence type="ECO:0000256" key="8">
    <source>
        <dbReference type="ARBA" id="ARBA00022919"/>
    </source>
</evidence>
<dbReference type="OrthoDB" id="3168162at2759"/>
<keyword evidence="9" id="KW-0443">Lipid metabolism</keyword>
<evidence type="ECO:0000256" key="14">
    <source>
        <dbReference type="SAM" id="Phobius"/>
    </source>
</evidence>
<evidence type="ECO:0000256" key="2">
    <source>
        <dbReference type="ARBA" id="ARBA00004760"/>
    </source>
</evidence>
<accession>A0A811K8J8</accession>
<dbReference type="GO" id="GO:0004758">
    <property type="term" value="F:serine C-palmitoyltransferase activity"/>
    <property type="evidence" value="ECO:0007669"/>
    <property type="project" value="UniProtKB-EC"/>
</dbReference>
<dbReference type="GO" id="GO:0030170">
    <property type="term" value="F:pyridoxal phosphate binding"/>
    <property type="evidence" value="ECO:0007669"/>
    <property type="project" value="InterPro"/>
</dbReference>